<sequence length="96" mass="11183">MHSILFATFMVEPFERPQWTIHAMNKFHYTPNPAKRPHNGELYVMAFIDINQPLNQLLGTGIKPLLLLNWTKNARGEILFEDIFNGILISYDNIQI</sequence>
<accession>D7TSK6</accession>
<dbReference type="EMBL" id="FN596245">
    <property type="protein sequence ID" value="CBI33478.3"/>
    <property type="molecule type" value="Genomic_DNA"/>
</dbReference>
<reference evidence="2" key="1">
    <citation type="journal article" date="2007" name="Nature">
        <title>The grapevine genome sequence suggests ancestral hexaploidization in major angiosperm phyla.</title>
        <authorList>
            <consortium name="The French-Italian Public Consortium for Grapevine Genome Characterization."/>
            <person name="Jaillon O."/>
            <person name="Aury J.-M."/>
            <person name="Noel B."/>
            <person name="Policriti A."/>
            <person name="Clepet C."/>
            <person name="Casagrande A."/>
            <person name="Choisne N."/>
            <person name="Aubourg S."/>
            <person name="Vitulo N."/>
            <person name="Jubin C."/>
            <person name="Vezzi A."/>
            <person name="Legeai F."/>
            <person name="Hugueney P."/>
            <person name="Dasilva C."/>
            <person name="Horner D."/>
            <person name="Mica E."/>
            <person name="Jublot D."/>
            <person name="Poulain J."/>
            <person name="Bruyere C."/>
            <person name="Billault A."/>
            <person name="Segurens B."/>
            <person name="Gouyvenoux M."/>
            <person name="Ugarte E."/>
            <person name="Cattonaro F."/>
            <person name="Anthouard V."/>
            <person name="Vico V."/>
            <person name="Del Fabbro C."/>
            <person name="Alaux M."/>
            <person name="Di Gaspero G."/>
            <person name="Dumas V."/>
            <person name="Felice N."/>
            <person name="Paillard S."/>
            <person name="Juman I."/>
            <person name="Moroldo M."/>
            <person name="Scalabrin S."/>
            <person name="Canaguier A."/>
            <person name="Le Clainche I."/>
            <person name="Malacrida G."/>
            <person name="Durand E."/>
            <person name="Pesole G."/>
            <person name="Laucou V."/>
            <person name="Chatelet P."/>
            <person name="Merdinoglu D."/>
            <person name="Delledonne M."/>
            <person name="Pezzotti M."/>
            <person name="Lecharny A."/>
            <person name="Scarpelli C."/>
            <person name="Artiguenave F."/>
            <person name="Pe M.E."/>
            <person name="Valle G."/>
            <person name="Morgante M."/>
            <person name="Caboche M."/>
            <person name="Adam-Blondon A.-F."/>
            <person name="Weissenbach J."/>
            <person name="Quetier F."/>
            <person name="Wincker P."/>
        </authorList>
    </citation>
    <scope>NUCLEOTIDE SEQUENCE [LARGE SCALE GENOMIC DNA]</scope>
    <source>
        <strain evidence="2">cv. Pinot noir / PN40024</strain>
    </source>
</reference>
<protein>
    <submittedName>
        <fullName evidence="1">Uncharacterized protein</fullName>
    </submittedName>
</protein>
<evidence type="ECO:0000313" key="1">
    <source>
        <dbReference type="EMBL" id="CBI33478.3"/>
    </source>
</evidence>
<dbReference type="AlphaFoldDB" id="D7TSK6"/>
<proteinExistence type="predicted"/>
<keyword evidence="2" id="KW-1185">Reference proteome</keyword>
<gene>
    <name evidence="1" type="ordered locus">VIT_14s0006g00510</name>
</gene>
<dbReference type="HOGENOM" id="CLU_2363903_0_0_1"/>
<name>D7TSK6_VITVI</name>
<dbReference type="Proteomes" id="UP000009183">
    <property type="component" value="Chromosome 14"/>
</dbReference>
<dbReference type="InParanoid" id="D7TSK6"/>
<evidence type="ECO:0000313" key="2">
    <source>
        <dbReference type="Proteomes" id="UP000009183"/>
    </source>
</evidence>
<organism evidence="1 2">
    <name type="scientific">Vitis vinifera</name>
    <name type="common">Grape</name>
    <dbReference type="NCBI Taxonomy" id="29760"/>
    <lineage>
        <taxon>Eukaryota</taxon>
        <taxon>Viridiplantae</taxon>
        <taxon>Streptophyta</taxon>
        <taxon>Embryophyta</taxon>
        <taxon>Tracheophyta</taxon>
        <taxon>Spermatophyta</taxon>
        <taxon>Magnoliopsida</taxon>
        <taxon>eudicotyledons</taxon>
        <taxon>Gunneridae</taxon>
        <taxon>Pentapetalae</taxon>
        <taxon>rosids</taxon>
        <taxon>Vitales</taxon>
        <taxon>Vitaceae</taxon>
        <taxon>Viteae</taxon>
        <taxon>Vitis</taxon>
    </lineage>
</organism>
<dbReference type="PaxDb" id="29760-VIT_14s0006g00510.t01"/>